<dbReference type="PANTHER" id="PTHR12213:SF0">
    <property type="entry name" value="CORRINOID ADENOSYLTRANSFERASE MMAB"/>
    <property type="match status" value="1"/>
</dbReference>
<organism evidence="6 7">
    <name type="scientific">Candidatus Kaiserbacteria bacterium RIFCSPHIGHO2_01_FULL_53_31</name>
    <dbReference type="NCBI Taxonomy" id="1798481"/>
    <lineage>
        <taxon>Bacteria</taxon>
        <taxon>Candidatus Kaiseribacteriota</taxon>
    </lineage>
</organism>
<dbReference type="GO" id="GO:0008817">
    <property type="term" value="F:corrinoid adenosyltransferase activity"/>
    <property type="evidence" value="ECO:0007669"/>
    <property type="project" value="UniProtKB-UniRule"/>
</dbReference>
<comment type="pathway">
    <text evidence="4">Cofactor biosynthesis; adenosylcobalamin biosynthesis; adenosylcobalamin from cob(II)yrinate a,c-diamide: step 2/7.</text>
</comment>
<evidence type="ECO:0000259" key="5">
    <source>
        <dbReference type="Pfam" id="PF01923"/>
    </source>
</evidence>
<dbReference type="AlphaFoldDB" id="A0A1F6CIQ3"/>
<name>A0A1F6CIQ3_9BACT</name>
<dbReference type="UniPathway" id="UPA00148">
    <property type="reaction ID" value="UER00233"/>
</dbReference>
<reference evidence="6 7" key="1">
    <citation type="journal article" date="2016" name="Nat. Commun.">
        <title>Thousands of microbial genomes shed light on interconnected biogeochemical processes in an aquifer system.</title>
        <authorList>
            <person name="Anantharaman K."/>
            <person name="Brown C.T."/>
            <person name="Hug L.A."/>
            <person name="Sharon I."/>
            <person name="Castelle C.J."/>
            <person name="Probst A.J."/>
            <person name="Thomas B.C."/>
            <person name="Singh A."/>
            <person name="Wilkins M.J."/>
            <person name="Karaoz U."/>
            <person name="Brodie E.L."/>
            <person name="Williams K.H."/>
            <person name="Hubbard S.S."/>
            <person name="Banfield J.F."/>
        </authorList>
    </citation>
    <scope>NUCLEOTIDE SEQUENCE [LARGE SCALE GENOMIC DNA]</scope>
</reference>
<dbReference type="InterPro" id="IPR036451">
    <property type="entry name" value="CblAdoTrfase-like_sf"/>
</dbReference>
<comment type="caution">
    <text evidence="6">The sequence shown here is derived from an EMBL/GenBank/DDBJ whole genome shotgun (WGS) entry which is preliminary data.</text>
</comment>
<evidence type="ECO:0000256" key="2">
    <source>
        <dbReference type="ARBA" id="ARBA00022741"/>
    </source>
</evidence>
<sequence length="177" mass="19245">MLYTGKGDSGTTKLFGCDQQKISKSSEIPEALGALDELNAFLGYVKVRAAGESRIKEALHNVQEKLFVIQAEMAGADKHFAASDIEAVEKIVNEIEKEIPPITSFSISGGTELSALLDVARTLARRAERRVIAVGETNLCIIPDTTRSYLNRLSSLLFALARLANYLAGVAEENPKY</sequence>
<accession>A0A1F6CIQ3</accession>
<comment type="catalytic activity">
    <reaction evidence="4">
        <text>2 cob(II)alamin + reduced [electron-transfer flavoprotein] + 2 ATP = 2 adenosylcob(III)alamin + 2 triphosphate + oxidized [electron-transfer flavoprotein] + 3 H(+)</text>
        <dbReference type="Rhea" id="RHEA:28671"/>
        <dbReference type="Rhea" id="RHEA-COMP:10685"/>
        <dbReference type="Rhea" id="RHEA-COMP:10686"/>
        <dbReference type="ChEBI" id="CHEBI:15378"/>
        <dbReference type="ChEBI" id="CHEBI:16304"/>
        <dbReference type="ChEBI" id="CHEBI:18036"/>
        <dbReference type="ChEBI" id="CHEBI:18408"/>
        <dbReference type="ChEBI" id="CHEBI:30616"/>
        <dbReference type="ChEBI" id="CHEBI:57692"/>
        <dbReference type="ChEBI" id="CHEBI:58307"/>
        <dbReference type="EC" id="2.5.1.17"/>
    </reaction>
</comment>
<dbReference type="EMBL" id="MFKU01000004">
    <property type="protein sequence ID" value="OGG49144.1"/>
    <property type="molecule type" value="Genomic_DNA"/>
</dbReference>
<evidence type="ECO:0000256" key="3">
    <source>
        <dbReference type="ARBA" id="ARBA00022840"/>
    </source>
</evidence>
<dbReference type="EC" id="2.5.1.17" evidence="4"/>
<dbReference type="PANTHER" id="PTHR12213">
    <property type="entry name" value="CORRINOID ADENOSYLTRANSFERASE"/>
    <property type="match status" value="1"/>
</dbReference>
<keyword evidence="3 4" id="KW-0067">ATP-binding</keyword>
<keyword evidence="2 4" id="KW-0547">Nucleotide-binding</keyword>
<keyword evidence="4" id="KW-0169">Cobalamin biosynthesis</keyword>
<gene>
    <name evidence="6" type="ORF">A2678_00755</name>
</gene>
<dbReference type="GO" id="GO:0009236">
    <property type="term" value="P:cobalamin biosynthetic process"/>
    <property type="evidence" value="ECO:0007669"/>
    <property type="project" value="UniProtKB-UniRule"/>
</dbReference>
<dbReference type="STRING" id="1798481.A2678_00755"/>
<dbReference type="InterPro" id="IPR016030">
    <property type="entry name" value="CblAdoTrfase-like"/>
</dbReference>
<protein>
    <recommendedName>
        <fullName evidence="4">Corrinoid adenosyltransferase</fullName>
        <ecNumber evidence="4">2.5.1.17</ecNumber>
    </recommendedName>
    <alternativeName>
        <fullName evidence="4">Cob(II)alamin adenosyltransferase</fullName>
    </alternativeName>
    <alternativeName>
        <fullName evidence="4">Cob(II)yrinic acid a,c-diamide adenosyltransferase</fullName>
    </alternativeName>
    <alternativeName>
        <fullName evidence="4">Cobinamide/cobalamin adenosyltransferase</fullName>
    </alternativeName>
</protein>
<dbReference type="NCBIfam" id="TIGR00636">
    <property type="entry name" value="PduO_Nterm"/>
    <property type="match status" value="1"/>
</dbReference>
<dbReference type="Pfam" id="PF01923">
    <property type="entry name" value="Cob_adeno_trans"/>
    <property type="match status" value="1"/>
</dbReference>
<evidence type="ECO:0000256" key="1">
    <source>
        <dbReference type="ARBA" id="ARBA00022679"/>
    </source>
</evidence>
<dbReference type="Gene3D" id="1.20.1200.10">
    <property type="entry name" value="Cobalamin adenosyltransferase-like"/>
    <property type="match status" value="1"/>
</dbReference>
<keyword evidence="1 4" id="KW-0808">Transferase</keyword>
<comment type="catalytic activity">
    <reaction evidence="4">
        <text>2 cob(II)yrinate a,c diamide + reduced [electron-transfer flavoprotein] + 2 ATP = 2 adenosylcob(III)yrinate a,c-diamide + 2 triphosphate + oxidized [electron-transfer flavoprotein] + 3 H(+)</text>
        <dbReference type="Rhea" id="RHEA:11528"/>
        <dbReference type="Rhea" id="RHEA-COMP:10685"/>
        <dbReference type="Rhea" id="RHEA-COMP:10686"/>
        <dbReference type="ChEBI" id="CHEBI:15378"/>
        <dbReference type="ChEBI" id="CHEBI:18036"/>
        <dbReference type="ChEBI" id="CHEBI:30616"/>
        <dbReference type="ChEBI" id="CHEBI:57692"/>
        <dbReference type="ChEBI" id="CHEBI:58307"/>
        <dbReference type="ChEBI" id="CHEBI:58503"/>
        <dbReference type="ChEBI" id="CHEBI:58537"/>
        <dbReference type="EC" id="2.5.1.17"/>
    </reaction>
</comment>
<feature type="domain" description="Cobalamin adenosyltransferase-like" evidence="5">
    <location>
        <begin position="2"/>
        <end position="163"/>
    </location>
</feature>
<dbReference type="GO" id="GO:0005524">
    <property type="term" value="F:ATP binding"/>
    <property type="evidence" value="ECO:0007669"/>
    <property type="project" value="UniProtKB-UniRule"/>
</dbReference>
<evidence type="ECO:0000313" key="6">
    <source>
        <dbReference type="EMBL" id="OGG49144.1"/>
    </source>
</evidence>
<evidence type="ECO:0000256" key="4">
    <source>
        <dbReference type="RuleBase" id="RU366026"/>
    </source>
</evidence>
<comment type="similarity">
    <text evidence="4">Belongs to the Cob(I)alamin adenosyltransferase family.</text>
</comment>
<dbReference type="SUPFAM" id="SSF89028">
    <property type="entry name" value="Cobalamin adenosyltransferase-like"/>
    <property type="match status" value="1"/>
</dbReference>
<dbReference type="InterPro" id="IPR029499">
    <property type="entry name" value="PduO-typ"/>
</dbReference>
<proteinExistence type="inferred from homology"/>
<evidence type="ECO:0000313" key="7">
    <source>
        <dbReference type="Proteomes" id="UP000178815"/>
    </source>
</evidence>
<dbReference type="Proteomes" id="UP000178815">
    <property type="component" value="Unassembled WGS sequence"/>
</dbReference>